<dbReference type="RefSeq" id="WP_158349066.1">
    <property type="nucleotide sequence ID" value="NZ_LR025085.1"/>
</dbReference>
<evidence type="ECO:0000256" key="7">
    <source>
        <dbReference type="RuleBase" id="RU003887"/>
    </source>
</evidence>
<dbReference type="NCBIfam" id="TIGR00093">
    <property type="entry name" value="pseudouridine synthase"/>
    <property type="match status" value="1"/>
</dbReference>
<dbReference type="PROSITE" id="PS01149">
    <property type="entry name" value="PSI_RSU"/>
    <property type="match status" value="1"/>
</dbReference>
<evidence type="ECO:0000313" key="10">
    <source>
        <dbReference type="Proteomes" id="UP000271849"/>
    </source>
</evidence>
<dbReference type="InterPro" id="IPR042092">
    <property type="entry name" value="PsdUridine_s_RsuA/RluB/E/F_cat"/>
</dbReference>
<name>A0A3B1DLD8_9GAMM</name>
<dbReference type="Gene3D" id="3.10.290.10">
    <property type="entry name" value="RNA-binding S4 domain"/>
    <property type="match status" value="1"/>
</dbReference>
<dbReference type="InterPro" id="IPR020094">
    <property type="entry name" value="TruA/RsuA/RluB/E/F_N"/>
</dbReference>
<evidence type="ECO:0000256" key="3">
    <source>
        <dbReference type="ARBA" id="ARBA00023235"/>
    </source>
</evidence>
<dbReference type="GO" id="GO:0160139">
    <property type="term" value="F:23S rRNA pseudouridine(2605) synthase activity"/>
    <property type="evidence" value="ECO:0007669"/>
    <property type="project" value="UniProtKB-EC"/>
</dbReference>
<dbReference type="Pfam" id="PF01479">
    <property type="entry name" value="S4"/>
    <property type="match status" value="1"/>
</dbReference>
<dbReference type="Gene3D" id="3.30.70.1560">
    <property type="entry name" value="Alpha-L RNA-binding motif"/>
    <property type="match status" value="1"/>
</dbReference>
<comment type="catalytic activity">
    <reaction evidence="4">
        <text>uridine(2605) in 23S rRNA = pseudouridine(2605) in 23S rRNA</text>
        <dbReference type="Rhea" id="RHEA:42520"/>
        <dbReference type="Rhea" id="RHEA-COMP:10095"/>
        <dbReference type="Rhea" id="RHEA-COMP:10096"/>
        <dbReference type="ChEBI" id="CHEBI:65314"/>
        <dbReference type="ChEBI" id="CHEBI:65315"/>
        <dbReference type="EC" id="5.4.99.22"/>
    </reaction>
</comment>
<dbReference type="Pfam" id="PF00849">
    <property type="entry name" value="PseudoU_synth_2"/>
    <property type="match status" value="1"/>
</dbReference>
<dbReference type="Proteomes" id="UP000271849">
    <property type="component" value="Chromosome"/>
</dbReference>
<dbReference type="InterPro" id="IPR020103">
    <property type="entry name" value="PsdUridine_synth_cat_dom_sf"/>
</dbReference>
<feature type="domain" description="RNA-binding S4" evidence="8">
    <location>
        <begin position="3"/>
        <end position="65"/>
    </location>
</feature>
<dbReference type="InterPro" id="IPR006145">
    <property type="entry name" value="PsdUridine_synth_RsuA/RluA"/>
</dbReference>
<gene>
    <name evidence="9" type="primary">rluB</name>
    <name evidence="9" type="ORF">BUCINSTRO3249_0186</name>
</gene>
<sequence length="250" mass="29435">MKERIQKILSNYGLGSRRNIEKKICQGLIKINKKLVQPGELFLKKEIQCVYVDKKKIPLKQDTIKIILYHKPIGEICTKNDPLNRTTVFNKLPKLINSNWISVGRLDINTSGLLLFTNFGELAYRLMHPSYNIKREYLVRVFGIISKKMIFTLKKGIKINNSISKFHDIIYMYGKNKNKWFKVSLFQGKNKEIRLLWKYVGILVSRLIRISYGIIKLPQSLKTGNLLKLNSQYIKNVFYSVNLYYNKYIY</sequence>
<dbReference type="GO" id="GO:0000455">
    <property type="term" value="P:enzyme-directed rRNA pseudouridine synthesis"/>
    <property type="evidence" value="ECO:0007669"/>
    <property type="project" value="UniProtKB-ARBA"/>
</dbReference>
<keyword evidence="3 7" id="KW-0413">Isomerase</keyword>
<keyword evidence="2 6" id="KW-0694">RNA-binding</keyword>
<dbReference type="AlphaFoldDB" id="A0A3B1DLD8"/>
<dbReference type="InterPro" id="IPR018496">
    <property type="entry name" value="PsdUridine_synth_RsuA/RluB_CS"/>
</dbReference>
<dbReference type="PANTHER" id="PTHR47683">
    <property type="entry name" value="PSEUDOURIDINE SYNTHASE FAMILY PROTEIN-RELATED"/>
    <property type="match status" value="1"/>
</dbReference>
<organism evidence="9 10">
    <name type="scientific">Buchnera aphidicola</name>
    <name type="common">Cinara strobi</name>
    <dbReference type="NCBI Taxonomy" id="1921549"/>
    <lineage>
        <taxon>Bacteria</taxon>
        <taxon>Pseudomonadati</taxon>
        <taxon>Pseudomonadota</taxon>
        <taxon>Gammaproteobacteria</taxon>
        <taxon>Enterobacterales</taxon>
        <taxon>Erwiniaceae</taxon>
        <taxon>Buchnera</taxon>
    </lineage>
</organism>
<evidence type="ECO:0000256" key="5">
    <source>
        <dbReference type="ARBA" id="ARBA00037383"/>
    </source>
</evidence>
<protein>
    <recommendedName>
        <fullName evidence="7">Pseudouridine synthase</fullName>
        <ecNumber evidence="7">5.4.99.-</ecNumber>
    </recommendedName>
</protein>
<dbReference type="InterPro" id="IPR000748">
    <property type="entry name" value="PsdUridine_synth_RsuA/RluB/E/F"/>
</dbReference>
<accession>A0A3B1DLD8</accession>
<dbReference type="STRING" id="1921549.GCA_900128825_00185"/>
<dbReference type="GO" id="GO:0003723">
    <property type="term" value="F:RNA binding"/>
    <property type="evidence" value="ECO:0007669"/>
    <property type="project" value="UniProtKB-KW"/>
</dbReference>
<evidence type="ECO:0000313" key="9">
    <source>
        <dbReference type="EMBL" id="VAX76521.1"/>
    </source>
</evidence>
<proteinExistence type="inferred from homology"/>
<evidence type="ECO:0000259" key="8">
    <source>
        <dbReference type="SMART" id="SM00363"/>
    </source>
</evidence>
<dbReference type="Gene3D" id="3.30.70.580">
    <property type="entry name" value="Pseudouridine synthase I, catalytic domain, N-terminal subdomain"/>
    <property type="match status" value="1"/>
</dbReference>
<comment type="similarity">
    <text evidence="1 7">Belongs to the pseudouridine synthase RsuA family.</text>
</comment>
<dbReference type="SMART" id="SM00363">
    <property type="entry name" value="S4"/>
    <property type="match status" value="1"/>
</dbReference>
<evidence type="ECO:0000256" key="2">
    <source>
        <dbReference type="ARBA" id="ARBA00022884"/>
    </source>
</evidence>
<dbReference type="SUPFAM" id="SSF55174">
    <property type="entry name" value="Alpha-L RNA-binding motif"/>
    <property type="match status" value="1"/>
</dbReference>
<reference evidence="10" key="1">
    <citation type="submission" date="2018-09" db="EMBL/GenBank/DDBJ databases">
        <authorList>
            <person name="Manzano-Marin A."/>
            <person name="Manzano-Marin A."/>
        </authorList>
    </citation>
    <scope>NUCLEOTIDE SEQUENCE [LARGE SCALE GENOMIC DNA]</scope>
    <source>
        <strain evidence="10">BuCistrobi</strain>
    </source>
</reference>
<evidence type="ECO:0000256" key="6">
    <source>
        <dbReference type="PROSITE-ProRule" id="PRU00182"/>
    </source>
</evidence>
<dbReference type="OrthoDB" id="9807213at2"/>
<comment type="function">
    <text evidence="5">Responsible for synthesis of pseudouridine from uracil-2605 in 23S ribosomal RNA.</text>
</comment>
<dbReference type="InterPro" id="IPR050343">
    <property type="entry name" value="RsuA_PseudoU_synthase"/>
</dbReference>
<dbReference type="SUPFAM" id="SSF55120">
    <property type="entry name" value="Pseudouridine synthase"/>
    <property type="match status" value="1"/>
</dbReference>
<dbReference type="InterPro" id="IPR002942">
    <property type="entry name" value="S4_RNA-bd"/>
</dbReference>
<evidence type="ECO:0000256" key="4">
    <source>
        <dbReference type="ARBA" id="ARBA00036944"/>
    </source>
</evidence>
<evidence type="ECO:0000256" key="1">
    <source>
        <dbReference type="ARBA" id="ARBA00008348"/>
    </source>
</evidence>
<dbReference type="EMBL" id="LR025085">
    <property type="protein sequence ID" value="VAX76521.1"/>
    <property type="molecule type" value="Genomic_DNA"/>
</dbReference>
<dbReference type="PANTHER" id="PTHR47683:SF3">
    <property type="entry name" value="RIBOSOMAL LARGE SUBUNIT PSEUDOURIDINE SYNTHASE B"/>
    <property type="match status" value="1"/>
</dbReference>
<dbReference type="InterPro" id="IPR036986">
    <property type="entry name" value="S4_RNA-bd_sf"/>
</dbReference>
<dbReference type="EC" id="5.4.99.-" evidence="7"/>
<dbReference type="PROSITE" id="PS50889">
    <property type="entry name" value="S4"/>
    <property type="match status" value="1"/>
</dbReference>